<comment type="caution">
    <text evidence="3">The sequence shown here is derived from an EMBL/GenBank/DDBJ whole genome shotgun (WGS) entry which is preliminary data.</text>
</comment>
<proteinExistence type="predicted"/>
<name>A0ABD5SKD5_9EURY</name>
<protein>
    <submittedName>
        <fullName evidence="3">Acyl-CoA dehydrogenase family protein</fullName>
    </submittedName>
</protein>
<evidence type="ECO:0000259" key="2">
    <source>
        <dbReference type="Pfam" id="PF00441"/>
    </source>
</evidence>
<feature type="non-terminal residue" evidence="3">
    <location>
        <position position="1"/>
    </location>
</feature>
<sequence>SMTKVHVAESTFEVANAALQIKGAAGYVGETPESYAFRKIRGGQIAGGTPNIHRNNMVKSLYKEGLPEL</sequence>
<gene>
    <name evidence="3" type="ORF">ACFQE6_08325</name>
</gene>
<dbReference type="Pfam" id="PF00441">
    <property type="entry name" value="Acyl-CoA_dh_1"/>
    <property type="match status" value="1"/>
</dbReference>
<keyword evidence="4" id="KW-1185">Reference proteome</keyword>
<reference evidence="3 4" key="1">
    <citation type="journal article" date="2019" name="Int. J. Syst. Evol. Microbiol.">
        <title>The Global Catalogue of Microorganisms (GCM) 10K type strain sequencing project: providing services to taxonomists for standard genome sequencing and annotation.</title>
        <authorList>
            <consortium name="The Broad Institute Genomics Platform"/>
            <consortium name="The Broad Institute Genome Sequencing Center for Infectious Disease"/>
            <person name="Wu L."/>
            <person name="Ma J."/>
        </authorList>
    </citation>
    <scope>NUCLEOTIDE SEQUENCE [LARGE SCALE GENOMIC DNA]</scope>
    <source>
        <strain evidence="3 4">LMG 29247</strain>
    </source>
</reference>
<dbReference type="EMBL" id="JBHSWV010000121">
    <property type="protein sequence ID" value="MFC6765014.1"/>
    <property type="molecule type" value="Genomic_DNA"/>
</dbReference>
<evidence type="ECO:0000313" key="4">
    <source>
        <dbReference type="Proteomes" id="UP001596383"/>
    </source>
</evidence>
<accession>A0ABD5SKD5</accession>
<dbReference type="Proteomes" id="UP001596383">
    <property type="component" value="Unassembled WGS sequence"/>
</dbReference>
<evidence type="ECO:0000313" key="3">
    <source>
        <dbReference type="EMBL" id="MFC6765014.1"/>
    </source>
</evidence>
<keyword evidence="1" id="KW-0285">Flavoprotein</keyword>
<evidence type="ECO:0000256" key="1">
    <source>
        <dbReference type="ARBA" id="ARBA00022630"/>
    </source>
</evidence>
<feature type="domain" description="Acyl-CoA dehydrogenase/oxidase C-terminal" evidence="2">
    <location>
        <begin position="1"/>
        <end position="61"/>
    </location>
</feature>
<dbReference type="InterPro" id="IPR036250">
    <property type="entry name" value="AcylCo_DH-like_C"/>
</dbReference>
<dbReference type="AlphaFoldDB" id="A0ABD5SKD5"/>
<dbReference type="RefSeq" id="WP_273738059.1">
    <property type="nucleotide sequence ID" value="NZ_JAQIVI010000121.1"/>
</dbReference>
<dbReference type="Gene3D" id="1.20.140.10">
    <property type="entry name" value="Butyryl-CoA Dehydrogenase, subunit A, domain 3"/>
    <property type="match status" value="1"/>
</dbReference>
<dbReference type="SUPFAM" id="SSF47203">
    <property type="entry name" value="Acyl-CoA dehydrogenase C-terminal domain-like"/>
    <property type="match status" value="1"/>
</dbReference>
<dbReference type="InterPro" id="IPR009075">
    <property type="entry name" value="AcylCo_DH/oxidase_C"/>
</dbReference>
<organism evidence="3 4">
    <name type="scientific">Natrinema soli</name>
    <dbReference type="NCBI Taxonomy" id="1930624"/>
    <lineage>
        <taxon>Archaea</taxon>
        <taxon>Methanobacteriati</taxon>
        <taxon>Methanobacteriota</taxon>
        <taxon>Stenosarchaea group</taxon>
        <taxon>Halobacteria</taxon>
        <taxon>Halobacteriales</taxon>
        <taxon>Natrialbaceae</taxon>
        <taxon>Natrinema</taxon>
    </lineage>
</organism>